<dbReference type="SUPFAM" id="SSF52091">
    <property type="entry name" value="SpoIIaa-like"/>
    <property type="match status" value="1"/>
</dbReference>
<evidence type="ECO:0000259" key="2">
    <source>
        <dbReference type="PROSITE" id="PS50801"/>
    </source>
</evidence>
<evidence type="ECO:0000256" key="1">
    <source>
        <dbReference type="RuleBase" id="RU362044"/>
    </source>
</evidence>
<feature type="transmembrane region" description="Helical" evidence="1">
    <location>
        <begin position="218"/>
        <end position="237"/>
    </location>
</feature>
<keyword evidence="1" id="KW-0472">Membrane</keyword>
<dbReference type="PANTHER" id="PTHR30188:SF3">
    <property type="entry name" value="ABC TRANSPORTER PERMEASE"/>
    <property type="match status" value="1"/>
</dbReference>
<dbReference type="Gene3D" id="3.30.750.24">
    <property type="entry name" value="STAS domain"/>
    <property type="match status" value="1"/>
</dbReference>
<protein>
    <submittedName>
        <fullName evidence="3">Putative phospholipid ABC transporter permease protein MlaE</fullName>
    </submittedName>
</protein>
<keyword evidence="4" id="KW-1185">Reference proteome</keyword>
<dbReference type="InterPro" id="IPR002645">
    <property type="entry name" value="STAS_dom"/>
</dbReference>
<dbReference type="NCBIfam" id="TIGR00056">
    <property type="entry name" value="MlaE family lipid ABC transporter permease subunit"/>
    <property type="match status" value="1"/>
</dbReference>
<evidence type="ECO:0000313" key="4">
    <source>
        <dbReference type="Proteomes" id="UP000316921"/>
    </source>
</evidence>
<feature type="transmembrane region" description="Helical" evidence="1">
    <location>
        <begin position="131"/>
        <end position="150"/>
    </location>
</feature>
<comment type="similarity">
    <text evidence="1">Belongs to the MlaE permease family.</text>
</comment>
<dbReference type="EMBL" id="CP036287">
    <property type="protein sequence ID" value="QDU67816.1"/>
    <property type="molecule type" value="Genomic_DNA"/>
</dbReference>
<dbReference type="PANTHER" id="PTHR30188">
    <property type="entry name" value="ABC TRANSPORTER PERMEASE PROTEIN-RELATED"/>
    <property type="match status" value="1"/>
</dbReference>
<keyword evidence="1" id="KW-0812">Transmembrane</keyword>
<name>A0A518BLG3_9BACT</name>
<dbReference type="InterPro" id="IPR036513">
    <property type="entry name" value="STAS_dom_sf"/>
</dbReference>
<feature type="transmembrane region" description="Helical" evidence="1">
    <location>
        <begin position="243"/>
        <end position="262"/>
    </location>
</feature>
<dbReference type="Pfam" id="PF01740">
    <property type="entry name" value="STAS"/>
    <property type="match status" value="1"/>
</dbReference>
<reference evidence="3 4" key="1">
    <citation type="submission" date="2019-02" db="EMBL/GenBank/DDBJ databases">
        <title>Deep-cultivation of Planctomycetes and their phenomic and genomic characterization uncovers novel biology.</title>
        <authorList>
            <person name="Wiegand S."/>
            <person name="Jogler M."/>
            <person name="Boedeker C."/>
            <person name="Pinto D."/>
            <person name="Vollmers J."/>
            <person name="Rivas-Marin E."/>
            <person name="Kohn T."/>
            <person name="Peeters S.H."/>
            <person name="Heuer A."/>
            <person name="Rast P."/>
            <person name="Oberbeckmann S."/>
            <person name="Bunk B."/>
            <person name="Jeske O."/>
            <person name="Meyerdierks A."/>
            <person name="Storesund J.E."/>
            <person name="Kallscheuer N."/>
            <person name="Luecker S."/>
            <person name="Lage O.M."/>
            <person name="Pohl T."/>
            <person name="Merkel B.J."/>
            <person name="Hornburger P."/>
            <person name="Mueller R.-W."/>
            <person name="Bruemmer F."/>
            <person name="Labrenz M."/>
            <person name="Spormann A.M."/>
            <person name="Op den Camp H."/>
            <person name="Overmann J."/>
            <person name="Amann R."/>
            <person name="Jetten M.S.M."/>
            <person name="Mascher T."/>
            <person name="Medema M.H."/>
            <person name="Devos D.P."/>
            <person name="Kaster A.-K."/>
            <person name="Ovreas L."/>
            <person name="Rohde M."/>
            <person name="Galperin M.Y."/>
            <person name="Jogler C."/>
        </authorList>
    </citation>
    <scope>NUCLEOTIDE SEQUENCE [LARGE SCALE GENOMIC DNA]</scope>
    <source>
        <strain evidence="3 4">Pla133</strain>
    </source>
</reference>
<sequence length="337" mass="35070">MVEDGPVGHYELDLSGVRGMDGGSAALLIQLIGDLRERGAEGEIVGATGKVRGLLELYGAHPPKPSDKAPPARVGLFEQVGAAVDDLLGKLGEAADYIGTLVAEARLAIRTPRTVPWGNVVRLAERHGADALPIVAAINFLVGLILAFQASGQLERFGAEILVADLVGLSVVRELGPLMTAIIVAGRSGAAFAAELGTMRVSEEVDALRTLGMSPYRFLVAPRFIALILTLPLLTLMADGVGLLGGLVVGIYVLDLTLISYWNETLSAVGGLDILGGLIKSVLFAMVIAAIACQRGLATSGGAEGVGRSTTSAVVTTIFHLVLLDAALTWVFRIYGI</sequence>
<evidence type="ECO:0000313" key="3">
    <source>
        <dbReference type="EMBL" id="QDU67816.1"/>
    </source>
</evidence>
<dbReference type="GO" id="GO:0005548">
    <property type="term" value="F:phospholipid transporter activity"/>
    <property type="evidence" value="ECO:0007669"/>
    <property type="project" value="TreeGrafter"/>
</dbReference>
<gene>
    <name evidence="3" type="primary">mlaE_1</name>
    <name evidence="3" type="ORF">Pla133_29050</name>
</gene>
<organism evidence="3 4">
    <name type="scientific">Engelhardtia mirabilis</name>
    <dbReference type="NCBI Taxonomy" id="2528011"/>
    <lineage>
        <taxon>Bacteria</taxon>
        <taxon>Pseudomonadati</taxon>
        <taxon>Planctomycetota</taxon>
        <taxon>Planctomycetia</taxon>
        <taxon>Planctomycetia incertae sedis</taxon>
        <taxon>Engelhardtia</taxon>
    </lineage>
</organism>
<dbReference type="KEGG" id="pbap:Pla133_29050"/>
<feature type="transmembrane region" description="Helical" evidence="1">
    <location>
        <begin position="312"/>
        <end position="332"/>
    </location>
</feature>
<keyword evidence="1" id="KW-1133">Transmembrane helix</keyword>
<dbReference type="Proteomes" id="UP000316921">
    <property type="component" value="Chromosome"/>
</dbReference>
<proteinExistence type="inferred from homology"/>
<dbReference type="InterPro" id="IPR003453">
    <property type="entry name" value="ABC_MlaE_roteobac"/>
</dbReference>
<dbReference type="AlphaFoldDB" id="A0A518BLG3"/>
<accession>A0A518BLG3</accession>
<dbReference type="PROSITE" id="PS50801">
    <property type="entry name" value="STAS"/>
    <property type="match status" value="1"/>
</dbReference>
<dbReference type="Pfam" id="PF02405">
    <property type="entry name" value="MlaE"/>
    <property type="match status" value="1"/>
</dbReference>
<feature type="domain" description="STAS" evidence="2">
    <location>
        <begin position="1"/>
        <end position="87"/>
    </location>
</feature>
<dbReference type="InterPro" id="IPR030802">
    <property type="entry name" value="Permease_MalE"/>
</dbReference>
<dbReference type="GO" id="GO:0043190">
    <property type="term" value="C:ATP-binding cassette (ABC) transporter complex"/>
    <property type="evidence" value="ECO:0007669"/>
    <property type="project" value="InterPro"/>
</dbReference>
<feature type="transmembrane region" description="Helical" evidence="1">
    <location>
        <begin position="274"/>
        <end position="292"/>
    </location>
</feature>